<reference evidence="1" key="1">
    <citation type="submission" date="2023-10" db="EMBL/GenBank/DDBJ databases">
        <authorList>
            <person name="Rodriguez Cubillos JULIANA M."/>
            <person name="De Vega J."/>
        </authorList>
    </citation>
    <scope>NUCLEOTIDE SEQUENCE</scope>
</reference>
<gene>
    <name evidence="1" type="ORF">MILVUS5_LOCUS12379</name>
</gene>
<evidence type="ECO:0000313" key="1">
    <source>
        <dbReference type="EMBL" id="CAJ2643053.1"/>
    </source>
</evidence>
<accession>A0ACB0JDA1</accession>
<keyword evidence="2" id="KW-1185">Reference proteome</keyword>
<dbReference type="EMBL" id="CASHSV030000034">
    <property type="protein sequence ID" value="CAJ2643053.1"/>
    <property type="molecule type" value="Genomic_DNA"/>
</dbReference>
<sequence length="294" mass="32789">MAEKSRILIIGGTGYIGKHIVEASVKAGHETFALVRDSTMSDPIKAKLLHNFRTMGVNLVLGDLYDYESLVKVIKLVDVVISAVSHTQAADQRFFPSEFGNDVDRVHAIEPAKSVFAVKAQIRRTIEAEGIPYTYVSTNSFAGYFVPSFVQPGATGPPREKVNILGDGNKKAVFNKEEDIGTYTIRAVDDPRTLNKILYIRPPNNIYTFNEVVALWEMKIGKTLQKIYVLEDELLKDIEETPFPENLGLAICHSVFVKGDHTNFEIEPSFGVEASTLYPDVNYTTVDESLDHFL</sequence>
<comment type="caution">
    <text evidence="1">The sequence shown here is derived from an EMBL/GenBank/DDBJ whole genome shotgun (WGS) entry which is preliminary data.</text>
</comment>
<protein>
    <submittedName>
        <fullName evidence="1">Uncharacterized protein</fullName>
    </submittedName>
</protein>
<organism evidence="1 2">
    <name type="scientific">Trifolium pratense</name>
    <name type="common">Red clover</name>
    <dbReference type="NCBI Taxonomy" id="57577"/>
    <lineage>
        <taxon>Eukaryota</taxon>
        <taxon>Viridiplantae</taxon>
        <taxon>Streptophyta</taxon>
        <taxon>Embryophyta</taxon>
        <taxon>Tracheophyta</taxon>
        <taxon>Spermatophyta</taxon>
        <taxon>Magnoliopsida</taxon>
        <taxon>eudicotyledons</taxon>
        <taxon>Gunneridae</taxon>
        <taxon>Pentapetalae</taxon>
        <taxon>rosids</taxon>
        <taxon>fabids</taxon>
        <taxon>Fabales</taxon>
        <taxon>Fabaceae</taxon>
        <taxon>Papilionoideae</taxon>
        <taxon>50 kb inversion clade</taxon>
        <taxon>NPAAA clade</taxon>
        <taxon>Hologalegina</taxon>
        <taxon>IRL clade</taxon>
        <taxon>Trifolieae</taxon>
        <taxon>Trifolium</taxon>
    </lineage>
</organism>
<proteinExistence type="predicted"/>
<evidence type="ECO:0000313" key="2">
    <source>
        <dbReference type="Proteomes" id="UP001177021"/>
    </source>
</evidence>
<dbReference type="Proteomes" id="UP001177021">
    <property type="component" value="Unassembled WGS sequence"/>
</dbReference>
<name>A0ACB0JDA1_TRIPR</name>